<accession>A0AAN9XR97</accession>
<comment type="caution">
    <text evidence="3">The sequence shown here is derived from an EMBL/GenBank/DDBJ whole genome shotgun (WGS) entry which is preliminary data.</text>
</comment>
<dbReference type="Proteomes" id="UP001386955">
    <property type="component" value="Unassembled WGS sequence"/>
</dbReference>
<feature type="region of interest" description="Disordered" evidence="1">
    <location>
        <begin position="1"/>
        <end position="40"/>
    </location>
</feature>
<feature type="domain" description="ATXR3 C-terminal" evidence="2">
    <location>
        <begin position="34"/>
        <end position="92"/>
    </location>
</feature>
<dbReference type="Pfam" id="PF19633">
    <property type="entry name" value="SDG2_C"/>
    <property type="match status" value="1"/>
</dbReference>
<dbReference type="PANTHER" id="PTHR46655:SF1">
    <property type="entry name" value="HISTONE-LYSINE N-METHYLTRANSFERASE ATXR3"/>
    <property type="match status" value="1"/>
</dbReference>
<sequence>MAAMDRGDTLANDETPEWDGQSSGDTQEFGDLLLEKEPQRPWPKDRIWSFKSSPKFFGSPMLDAVINNSPLDREMVHWLKHRPAIFQAMWDQ</sequence>
<evidence type="ECO:0000259" key="2">
    <source>
        <dbReference type="Pfam" id="PF19633"/>
    </source>
</evidence>
<evidence type="ECO:0000313" key="3">
    <source>
        <dbReference type="EMBL" id="KAK7404933.1"/>
    </source>
</evidence>
<dbReference type="AlphaFoldDB" id="A0AAN9XR97"/>
<dbReference type="PANTHER" id="PTHR46655">
    <property type="entry name" value="HISTONE-LYSINE N-METHYLTRANSFERASE ATXR3"/>
    <property type="match status" value="1"/>
</dbReference>
<protein>
    <recommendedName>
        <fullName evidence="2">ATXR3 C-terminal domain-containing protein</fullName>
    </recommendedName>
</protein>
<organism evidence="3 4">
    <name type="scientific">Psophocarpus tetragonolobus</name>
    <name type="common">Winged bean</name>
    <name type="synonym">Dolichos tetragonolobus</name>
    <dbReference type="NCBI Taxonomy" id="3891"/>
    <lineage>
        <taxon>Eukaryota</taxon>
        <taxon>Viridiplantae</taxon>
        <taxon>Streptophyta</taxon>
        <taxon>Embryophyta</taxon>
        <taxon>Tracheophyta</taxon>
        <taxon>Spermatophyta</taxon>
        <taxon>Magnoliopsida</taxon>
        <taxon>eudicotyledons</taxon>
        <taxon>Gunneridae</taxon>
        <taxon>Pentapetalae</taxon>
        <taxon>rosids</taxon>
        <taxon>fabids</taxon>
        <taxon>Fabales</taxon>
        <taxon>Fabaceae</taxon>
        <taxon>Papilionoideae</taxon>
        <taxon>50 kb inversion clade</taxon>
        <taxon>NPAAA clade</taxon>
        <taxon>indigoferoid/millettioid clade</taxon>
        <taxon>Phaseoleae</taxon>
        <taxon>Psophocarpus</taxon>
    </lineage>
</organism>
<evidence type="ECO:0000313" key="4">
    <source>
        <dbReference type="Proteomes" id="UP001386955"/>
    </source>
</evidence>
<dbReference type="InterPro" id="IPR045606">
    <property type="entry name" value="ATXR3_C"/>
</dbReference>
<reference evidence="3 4" key="1">
    <citation type="submission" date="2024-01" db="EMBL/GenBank/DDBJ databases">
        <title>The genomes of 5 underutilized Papilionoideae crops provide insights into root nodulation and disease resistanc.</title>
        <authorList>
            <person name="Jiang F."/>
        </authorList>
    </citation>
    <scope>NUCLEOTIDE SEQUENCE [LARGE SCALE GENOMIC DNA]</scope>
    <source>
        <strain evidence="3">DUOXIRENSHENG_FW03</strain>
        <tissue evidence="3">Leaves</tissue>
    </source>
</reference>
<keyword evidence="4" id="KW-1185">Reference proteome</keyword>
<gene>
    <name evidence="3" type="ORF">VNO78_05994</name>
</gene>
<proteinExistence type="predicted"/>
<dbReference type="EMBL" id="JAYMYS010000002">
    <property type="protein sequence ID" value="KAK7404933.1"/>
    <property type="molecule type" value="Genomic_DNA"/>
</dbReference>
<name>A0AAN9XR97_PSOTE</name>
<evidence type="ECO:0000256" key="1">
    <source>
        <dbReference type="SAM" id="MobiDB-lite"/>
    </source>
</evidence>